<evidence type="ECO:0000256" key="1">
    <source>
        <dbReference type="SAM" id="Phobius"/>
    </source>
</evidence>
<gene>
    <name evidence="2" type="ORF">AG1IA_00881</name>
</gene>
<dbReference type="STRING" id="983506.L8X4E4"/>
<keyword evidence="1" id="KW-0812">Transmembrane</keyword>
<comment type="caution">
    <text evidence="2">The sequence shown here is derived from an EMBL/GenBank/DDBJ whole genome shotgun (WGS) entry which is preliminary data.</text>
</comment>
<feature type="transmembrane region" description="Helical" evidence="1">
    <location>
        <begin position="65"/>
        <end position="94"/>
    </location>
</feature>
<keyword evidence="3" id="KW-1185">Reference proteome</keyword>
<keyword evidence="1" id="KW-0472">Membrane</keyword>
<organism evidence="2 3">
    <name type="scientific">Thanatephorus cucumeris (strain AG1-IA)</name>
    <name type="common">Rice sheath blight fungus</name>
    <name type="synonym">Rhizoctonia solani</name>
    <dbReference type="NCBI Taxonomy" id="983506"/>
    <lineage>
        <taxon>Eukaryota</taxon>
        <taxon>Fungi</taxon>
        <taxon>Dikarya</taxon>
        <taxon>Basidiomycota</taxon>
        <taxon>Agaricomycotina</taxon>
        <taxon>Agaricomycetes</taxon>
        <taxon>Cantharellales</taxon>
        <taxon>Ceratobasidiaceae</taxon>
        <taxon>Rhizoctonia</taxon>
        <taxon>Rhizoctonia solani AG-1</taxon>
    </lineage>
</organism>
<sequence>MSPTLAMAPSPEVLFQLRAAESATLLVLLLGAPLLKGPTPPHATTNGVSEITTVVRAVKTPRRQLVVFLLSLAALTAFLDGSVTVGLAVIKHVFETNLPPWKGTEFHSVALLVAFAGFAIIGAFKEARGAPIWQSKLLKLFVFAALAFDVALAILIPLVVPIWHSKQSTGKFSNMYLHPLVLQCTRTRTRMFPTVRSTYLLELLLQFISA</sequence>
<accession>L8X4E4</accession>
<evidence type="ECO:0000313" key="2">
    <source>
        <dbReference type="EMBL" id="ELU45080.1"/>
    </source>
</evidence>
<keyword evidence="1" id="KW-1133">Transmembrane helix</keyword>
<feature type="transmembrane region" description="Helical" evidence="1">
    <location>
        <begin position="137"/>
        <end position="163"/>
    </location>
</feature>
<protein>
    <submittedName>
        <fullName evidence="2">Uncharacterized protein</fullName>
    </submittedName>
</protein>
<dbReference type="AlphaFoldDB" id="L8X4E4"/>
<dbReference type="Proteomes" id="UP000011668">
    <property type="component" value="Unassembled WGS sequence"/>
</dbReference>
<reference evidence="2 3" key="1">
    <citation type="journal article" date="2013" name="Nat. Commun.">
        <title>The evolution and pathogenic mechanisms of the rice sheath blight pathogen.</title>
        <authorList>
            <person name="Zheng A."/>
            <person name="Lin R."/>
            <person name="Xu L."/>
            <person name="Qin P."/>
            <person name="Tang C."/>
            <person name="Ai P."/>
            <person name="Zhang D."/>
            <person name="Liu Y."/>
            <person name="Sun Z."/>
            <person name="Feng H."/>
            <person name="Wang Y."/>
            <person name="Chen Y."/>
            <person name="Liang X."/>
            <person name="Fu R."/>
            <person name="Li Q."/>
            <person name="Zhang J."/>
            <person name="Yu X."/>
            <person name="Xie Z."/>
            <person name="Ding L."/>
            <person name="Guan P."/>
            <person name="Tang J."/>
            <person name="Liang Y."/>
            <person name="Wang S."/>
            <person name="Deng Q."/>
            <person name="Li S."/>
            <person name="Zhu J."/>
            <person name="Wang L."/>
            <person name="Liu H."/>
            <person name="Li P."/>
        </authorList>
    </citation>
    <scope>NUCLEOTIDE SEQUENCE [LARGE SCALE GENOMIC DNA]</scope>
    <source>
        <strain evidence="3">AG-1 IA</strain>
    </source>
</reference>
<evidence type="ECO:0000313" key="3">
    <source>
        <dbReference type="Proteomes" id="UP000011668"/>
    </source>
</evidence>
<feature type="transmembrane region" description="Helical" evidence="1">
    <location>
        <begin position="106"/>
        <end position="125"/>
    </location>
</feature>
<dbReference type="HOGENOM" id="CLU_1310834_0_0_1"/>
<proteinExistence type="predicted"/>
<name>L8X4E4_THACA</name>
<dbReference type="EMBL" id="AFRT01000194">
    <property type="protein sequence ID" value="ELU45080.1"/>
    <property type="molecule type" value="Genomic_DNA"/>
</dbReference>